<evidence type="ECO:0000313" key="3">
    <source>
        <dbReference type="Proteomes" id="UP000199230"/>
    </source>
</evidence>
<protein>
    <submittedName>
        <fullName evidence="2">Uncharacterized protein</fullName>
    </submittedName>
</protein>
<evidence type="ECO:0000256" key="1">
    <source>
        <dbReference type="SAM" id="Phobius"/>
    </source>
</evidence>
<evidence type="ECO:0000313" key="2">
    <source>
        <dbReference type="EMBL" id="SDZ02830.1"/>
    </source>
</evidence>
<dbReference type="AlphaFoldDB" id="A0A1H3PPC4"/>
<organism evidence="2 3">
    <name type="scientific">Tindallia californiensis</name>
    <dbReference type="NCBI Taxonomy" id="159292"/>
    <lineage>
        <taxon>Bacteria</taxon>
        <taxon>Bacillati</taxon>
        <taxon>Bacillota</taxon>
        <taxon>Clostridia</taxon>
        <taxon>Peptostreptococcales</taxon>
        <taxon>Tindalliaceae</taxon>
        <taxon>Tindallia</taxon>
    </lineage>
</organism>
<keyword evidence="1" id="KW-1133">Transmembrane helix</keyword>
<accession>A0A1H3PPC4</accession>
<dbReference type="EMBL" id="FNPV01000007">
    <property type="protein sequence ID" value="SDZ02830.1"/>
    <property type="molecule type" value="Genomic_DNA"/>
</dbReference>
<keyword evidence="1" id="KW-0472">Membrane</keyword>
<reference evidence="2 3" key="1">
    <citation type="submission" date="2016-10" db="EMBL/GenBank/DDBJ databases">
        <authorList>
            <person name="de Groot N.N."/>
        </authorList>
    </citation>
    <scope>NUCLEOTIDE SEQUENCE [LARGE SCALE GENOMIC DNA]</scope>
    <source>
        <strain evidence="2 3">APO</strain>
    </source>
</reference>
<keyword evidence="3" id="KW-1185">Reference proteome</keyword>
<proteinExistence type="predicted"/>
<name>A0A1H3PPC4_9FIRM</name>
<dbReference type="Proteomes" id="UP000199230">
    <property type="component" value="Unassembled WGS sequence"/>
</dbReference>
<gene>
    <name evidence="2" type="ORF">SAMN05192546_1074</name>
</gene>
<keyword evidence="1" id="KW-0812">Transmembrane</keyword>
<sequence length="48" mass="4992">MRMAIVFSLAKGLALKNKEDEAADKSIIMAGIALAIILAGVTGPLMYA</sequence>
<feature type="transmembrane region" description="Helical" evidence="1">
    <location>
        <begin position="26"/>
        <end position="47"/>
    </location>
</feature>